<evidence type="ECO:0000256" key="6">
    <source>
        <dbReference type="ARBA" id="ARBA00022490"/>
    </source>
</evidence>
<evidence type="ECO:0000256" key="2">
    <source>
        <dbReference type="ARBA" id="ARBA00004240"/>
    </source>
</evidence>
<evidence type="ECO:0000256" key="3">
    <source>
        <dbReference type="ARBA" id="ARBA00004514"/>
    </source>
</evidence>
<dbReference type="GO" id="GO:0005829">
    <property type="term" value="C:cytosol"/>
    <property type="evidence" value="ECO:0007669"/>
    <property type="project" value="UniProtKB-SubCell"/>
</dbReference>
<accession>A0A6P6NPA5</accession>
<dbReference type="PROSITE" id="PS51720">
    <property type="entry name" value="G_AIG1"/>
    <property type="match status" value="1"/>
</dbReference>
<dbReference type="InterPro" id="IPR027417">
    <property type="entry name" value="P-loop_NTPase"/>
</dbReference>
<keyword evidence="9" id="KW-0256">Endoplasmic reticulum</keyword>
<dbReference type="PANTHER" id="PTHR10903">
    <property type="entry name" value="GTPASE, IMAP FAMILY MEMBER-RELATED"/>
    <property type="match status" value="1"/>
</dbReference>
<evidence type="ECO:0000259" key="16">
    <source>
        <dbReference type="PROSITE" id="PS51720"/>
    </source>
</evidence>
<evidence type="ECO:0000256" key="4">
    <source>
        <dbReference type="ARBA" id="ARBA00004555"/>
    </source>
</evidence>
<evidence type="ECO:0000313" key="19">
    <source>
        <dbReference type="RefSeq" id="XP_026110840.1"/>
    </source>
</evidence>
<keyword evidence="17" id="KW-1185">Reference proteome</keyword>
<evidence type="ECO:0000256" key="10">
    <source>
        <dbReference type="ARBA" id="ARBA00023034"/>
    </source>
</evidence>
<dbReference type="InterPro" id="IPR006703">
    <property type="entry name" value="G_AIG1"/>
</dbReference>
<dbReference type="RefSeq" id="XP_026110840.1">
    <property type="nucleotide sequence ID" value="XM_026255055.1"/>
</dbReference>
<dbReference type="SUPFAM" id="SSF52540">
    <property type="entry name" value="P-loop containing nucleoside triphosphate hydrolases"/>
    <property type="match status" value="1"/>
</dbReference>
<evidence type="ECO:0000313" key="18">
    <source>
        <dbReference type="RefSeq" id="XP_026110832.1"/>
    </source>
</evidence>
<evidence type="ECO:0000256" key="11">
    <source>
        <dbReference type="ARBA" id="ARBA00023128"/>
    </source>
</evidence>
<evidence type="ECO:0000256" key="13">
    <source>
        <dbReference type="ARBA" id="ARBA00056809"/>
    </source>
</evidence>
<protein>
    <recommendedName>
        <fullName evidence="14">GTPase IMAP family member 8</fullName>
    </recommendedName>
    <alternativeName>
        <fullName evidence="15">Immune-associated nucleotide-binding protein 9</fullName>
    </alternativeName>
</protein>
<dbReference type="GO" id="GO:0005783">
    <property type="term" value="C:endoplasmic reticulum"/>
    <property type="evidence" value="ECO:0007669"/>
    <property type="project" value="UniProtKB-SubCell"/>
</dbReference>
<keyword evidence="12" id="KW-0342">GTP-binding</keyword>
<evidence type="ECO:0000313" key="17">
    <source>
        <dbReference type="Proteomes" id="UP000515129"/>
    </source>
</evidence>
<keyword evidence="8" id="KW-0547">Nucleotide-binding</keyword>
<comment type="function">
    <text evidence="13">Exerts an anti-apoptotic effect in the immune system and is involved in responses to infections.</text>
</comment>
<comment type="subcellular location">
    <subcellularLocation>
        <location evidence="3">Cytoplasm</location>
        <location evidence="3">Cytosol</location>
    </subcellularLocation>
    <subcellularLocation>
        <location evidence="2">Endoplasmic reticulum</location>
    </subcellularLocation>
    <subcellularLocation>
        <location evidence="4">Golgi apparatus</location>
    </subcellularLocation>
    <subcellularLocation>
        <location evidence="1">Mitochondrion</location>
    </subcellularLocation>
</comment>
<dbReference type="PANTHER" id="PTHR10903:SF186">
    <property type="entry name" value="GTPASE IMAP FAMILY MEMBER 4-LIKE-RELATED"/>
    <property type="match status" value="1"/>
</dbReference>
<evidence type="ECO:0000256" key="14">
    <source>
        <dbReference type="ARBA" id="ARBA00073539"/>
    </source>
</evidence>
<dbReference type="GO" id="GO:0005525">
    <property type="term" value="F:GTP binding"/>
    <property type="evidence" value="ECO:0007669"/>
    <property type="project" value="UniProtKB-KW"/>
</dbReference>
<dbReference type="Gene3D" id="3.40.50.300">
    <property type="entry name" value="P-loop containing nucleotide triphosphate hydrolases"/>
    <property type="match status" value="1"/>
</dbReference>
<evidence type="ECO:0000256" key="15">
    <source>
        <dbReference type="ARBA" id="ARBA00077278"/>
    </source>
</evidence>
<name>A0A6P6NPA5_CARAU</name>
<dbReference type="GeneID" id="113084963"/>
<proteinExistence type="inferred from homology"/>
<dbReference type="Pfam" id="PF04548">
    <property type="entry name" value="AIG1"/>
    <property type="match status" value="1"/>
</dbReference>
<feature type="domain" description="AIG1-type G" evidence="16">
    <location>
        <begin position="41"/>
        <end position="239"/>
    </location>
</feature>
<keyword evidence="6" id="KW-0963">Cytoplasm</keyword>
<keyword evidence="10" id="KW-0333">Golgi apparatus</keyword>
<dbReference type="KEGG" id="caua:113084963"/>
<dbReference type="GO" id="GO:0005739">
    <property type="term" value="C:mitochondrion"/>
    <property type="evidence" value="ECO:0007669"/>
    <property type="project" value="UniProtKB-SubCell"/>
</dbReference>
<sequence>MLAAELRHEGYLKNIGHEIDGMRLTRRNPVRKYFSTTQHTAVSRQIVLLGQTGVGKSAAGNTILGQERFRSERSMDSVTRECSVAHATVSGRSVCVVDTPGFFDSQMDPGQLKKVTAKSVHFSSPRPYAFLIVLRVDDRFTDQEQQFLQKIEMIFGQEMLKNAIILFTRGDHLEGQSVEELIEENCRLRDLVDKCGGRYHVFNNKDQRNREQVNDLLQKIDTMIEQNSAEKEKESRKLC</sequence>
<keyword evidence="11" id="KW-0496">Mitochondrion</keyword>
<evidence type="ECO:0000256" key="8">
    <source>
        <dbReference type="ARBA" id="ARBA00022741"/>
    </source>
</evidence>
<reference evidence="18 19" key="1">
    <citation type="submission" date="2025-04" db="UniProtKB">
        <authorList>
            <consortium name="RefSeq"/>
        </authorList>
    </citation>
    <scope>IDENTIFICATION</scope>
    <source>
        <strain evidence="18 19">Wakin</strain>
        <tissue evidence="18 19">Muscle</tissue>
    </source>
</reference>
<evidence type="ECO:0000256" key="9">
    <source>
        <dbReference type="ARBA" id="ARBA00022824"/>
    </source>
</evidence>
<dbReference type="OrthoDB" id="5985928at2759"/>
<dbReference type="AlphaFoldDB" id="A0A6P6NPA5"/>
<evidence type="ECO:0000256" key="1">
    <source>
        <dbReference type="ARBA" id="ARBA00004173"/>
    </source>
</evidence>
<dbReference type="InterPro" id="IPR045058">
    <property type="entry name" value="GIMA/IAN/Toc"/>
</dbReference>
<dbReference type="GO" id="GO:0005794">
    <property type="term" value="C:Golgi apparatus"/>
    <property type="evidence" value="ECO:0007669"/>
    <property type="project" value="UniProtKB-SubCell"/>
</dbReference>
<dbReference type="FunFam" id="3.40.50.300:FF:000536">
    <property type="entry name" value="GTPase IMAP family member 8"/>
    <property type="match status" value="1"/>
</dbReference>
<organism evidence="17 19">
    <name type="scientific">Carassius auratus</name>
    <name type="common">Goldfish</name>
    <dbReference type="NCBI Taxonomy" id="7957"/>
    <lineage>
        <taxon>Eukaryota</taxon>
        <taxon>Metazoa</taxon>
        <taxon>Chordata</taxon>
        <taxon>Craniata</taxon>
        <taxon>Vertebrata</taxon>
        <taxon>Euteleostomi</taxon>
        <taxon>Actinopterygii</taxon>
        <taxon>Neopterygii</taxon>
        <taxon>Teleostei</taxon>
        <taxon>Ostariophysi</taxon>
        <taxon>Cypriniformes</taxon>
        <taxon>Cyprinidae</taxon>
        <taxon>Cyprininae</taxon>
        <taxon>Carassius</taxon>
    </lineage>
</organism>
<dbReference type="Proteomes" id="UP000515129">
    <property type="component" value="Chromosome 5"/>
</dbReference>
<evidence type="ECO:0000256" key="12">
    <source>
        <dbReference type="ARBA" id="ARBA00023134"/>
    </source>
</evidence>
<evidence type="ECO:0000256" key="7">
    <source>
        <dbReference type="ARBA" id="ARBA00022737"/>
    </source>
</evidence>
<comment type="similarity">
    <text evidence="5">Belongs to the TRAFAC class TrmE-Era-EngA-EngB-Septin-like GTPase superfamily. AIG1/Toc34/Toc159-like paraseptin GTPase family. IAN subfamily.</text>
</comment>
<gene>
    <name evidence="18 19" type="primary">LOC113084963</name>
</gene>
<dbReference type="RefSeq" id="XP_026110832.1">
    <property type="nucleotide sequence ID" value="XM_026255047.1"/>
</dbReference>
<keyword evidence="7" id="KW-0677">Repeat</keyword>
<evidence type="ECO:0000256" key="5">
    <source>
        <dbReference type="ARBA" id="ARBA00008535"/>
    </source>
</evidence>
<dbReference type="CDD" id="cd01852">
    <property type="entry name" value="AIG1"/>
    <property type="match status" value="1"/>
</dbReference>